<dbReference type="InterPro" id="IPR029006">
    <property type="entry name" value="ADF-H/Gelsolin-like_dom_sf"/>
</dbReference>
<reference evidence="2 3" key="1">
    <citation type="submission" date="2021-06" db="EMBL/GenBank/DDBJ databases">
        <authorList>
            <person name="Kallberg Y."/>
            <person name="Tangrot J."/>
            <person name="Rosling A."/>
        </authorList>
    </citation>
    <scope>NUCLEOTIDE SEQUENCE [LARGE SCALE GENOMIC DNA]</scope>
    <source>
        <strain evidence="2 3">120-4 pot B 10/14</strain>
    </source>
</reference>
<dbReference type="Pfam" id="PF00241">
    <property type="entry name" value="Cofilin_ADF"/>
    <property type="match status" value="1"/>
</dbReference>
<dbReference type="Gene3D" id="3.40.20.10">
    <property type="entry name" value="Severin"/>
    <property type="match status" value="1"/>
</dbReference>
<gene>
    <name evidence="2" type="ORF">GMARGA_LOCUS23979</name>
</gene>
<dbReference type="PROSITE" id="PS51263">
    <property type="entry name" value="ADF_H"/>
    <property type="match status" value="1"/>
</dbReference>
<dbReference type="EMBL" id="CAJVQB010024802">
    <property type="protein sequence ID" value="CAG8804961.1"/>
    <property type="molecule type" value="Genomic_DNA"/>
</dbReference>
<proteinExistence type="predicted"/>
<feature type="domain" description="ADF-H" evidence="1">
    <location>
        <begin position="1"/>
        <end position="101"/>
    </location>
</feature>
<feature type="non-terminal residue" evidence="2">
    <location>
        <position position="1"/>
    </location>
</feature>
<name>A0ABN7VXA5_GIGMA</name>
<dbReference type="SUPFAM" id="SSF55753">
    <property type="entry name" value="Actin depolymerizing proteins"/>
    <property type="match status" value="1"/>
</dbReference>
<evidence type="ECO:0000313" key="3">
    <source>
        <dbReference type="Proteomes" id="UP000789901"/>
    </source>
</evidence>
<comment type="caution">
    <text evidence="2">The sequence shown here is derived from an EMBL/GenBank/DDBJ whole genome shotgun (WGS) entry which is preliminary data.</text>
</comment>
<keyword evidence="3" id="KW-1185">Reference proteome</keyword>
<sequence length="103" mass="11993">KEQPNKAVKVTESDDNYKNFHNNFYTKITSKKDPYFAIYDFDYEIPGEGRQNKIIFISWGQIKTISAASKEVLKNRLDIPFQIEGTKANNIKFEKVLDKVLSK</sequence>
<dbReference type="InterPro" id="IPR002108">
    <property type="entry name" value="ADF-H"/>
</dbReference>
<organism evidence="2 3">
    <name type="scientific">Gigaspora margarita</name>
    <dbReference type="NCBI Taxonomy" id="4874"/>
    <lineage>
        <taxon>Eukaryota</taxon>
        <taxon>Fungi</taxon>
        <taxon>Fungi incertae sedis</taxon>
        <taxon>Mucoromycota</taxon>
        <taxon>Glomeromycotina</taxon>
        <taxon>Glomeromycetes</taxon>
        <taxon>Diversisporales</taxon>
        <taxon>Gigasporaceae</taxon>
        <taxon>Gigaspora</taxon>
    </lineage>
</organism>
<evidence type="ECO:0000313" key="2">
    <source>
        <dbReference type="EMBL" id="CAG8804961.1"/>
    </source>
</evidence>
<evidence type="ECO:0000259" key="1">
    <source>
        <dbReference type="PROSITE" id="PS51263"/>
    </source>
</evidence>
<protein>
    <submittedName>
        <fullName evidence="2">42880_t:CDS:1</fullName>
    </submittedName>
</protein>
<accession>A0ABN7VXA5</accession>
<dbReference type="Proteomes" id="UP000789901">
    <property type="component" value="Unassembled WGS sequence"/>
</dbReference>